<dbReference type="InterPro" id="IPR002890">
    <property type="entry name" value="MG2"/>
</dbReference>
<evidence type="ECO:0000256" key="3">
    <source>
        <dbReference type="SAM" id="MobiDB-lite"/>
    </source>
</evidence>
<feature type="compositionally biased region" description="Basic and acidic residues" evidence="3">
    <location>
        <begin position="67"/>
        <end position="80"/>
    </location>
</feature>
<dbReference type="InterPro" id="IPR047565">
    <property type="entry name" value="Alpha-macroglob_thiol-ester_cl"/>
</dbReference>
<evidence type="ECO:0000313" key="8">
    <source>
        <dbReference type="EMBL" id="GBM35955.1"/>
    </source>
</evidence>
<dbReference type="Gene3D" id="6.20.50.160">
    <property type="match status" value="1"/>
</dbReference>
<accession>A0A4Y2F6Z3</accession>
<dbReference type="Pfam" id="PF00057">
    <property type="entry name" value="Ldl_recept_a"/>
    <property type="match status" value="1"/>
</dbReference>
<evidence type="ECO:0000256" key="2">
    <source>
        <dbReference type="PROSITE-ProRule" id="PRU00124"/>
    </source>
</evidence>
<feature type="disulfide bond" evidence="2">
    <location>
        <begin position="832"/>
        <end position="847"/>
    </location>
</feature>
<comment type="caution">
    <text evidence="8">The sequence shown here is derived from an EMBL/GenBank/DDBJ whole genome shotgun (WGS) entry which is preliminary data.</text>
</comment>
<evidence type="ECO:0000256" key="4">
    <source>
        <dbReference type="SAM" id="Phobius"/>
    </source>
</evidence>
<dbReference type="InterPro" id="IPR002172">
    <property type="entry name" value="LDrepeatLR_classA_rpt"/>
</dbReference>
<dbReference type="InterPro" id="IPR036595">
    <property type="entry name" value="A-macroglobulin_rcpt-bd_sf"/>
</dbReference>
<dbReference type="SMART" id="SM01359">
    <property type="entry name" value="A2M_N_2"/>
    <property type="match status" value="1"/>
</dbReference>
<keyword evidence="4" id="KW-0472">Membrane</keyword>
<dbReference type="InterPro" id="IPR036055">
    <property type="entry name" value="LDL_receptor-like_sf"/>
</dbReference>
<evidence type="ECO:0000313" key="9">
    <source>
        <dbReference type="Proteomes" id="UP000499080"/>
    </source>
</evidence>
<dbReference type="Proteomes" id="UP000499080">
    <property type="component" value="Unassembled WGS sequence"/>
</dbReference>
<reference evidence="8 9" key="1">
    <citation type="journal article" date="2019" name="Sci. Rep.">
        <title>Orb-weaving spider Araneus ventricosus genome elucidates the spidroin gene catalogue.</title>
        <authorList>
            <person name="Kono N."/>
            <person name="Nakamura H."/>
            <person name="Ohtoshi R."/>
            <person name="Moran D.A.P."/>
            <person name="Shinohara A."/>
            <person name="Yoshida Y."/>
            <person name="Fujiwara M."/>
            <person name="Mori M."/>
            <person name="Tomita M."/>
            <person name="Arakawa K."/>
        </authorList>
    </citation>
    <scope>NUCLEOTIDE SEQUENCE [LARGE SCALE GENOMIC DNA]</scope>
</reference>
<dbReference type="Gene3D" id="1.50.10.20">
    <property type="match status" value="1"/>
</dbReference>
<keyword evidence="9" id="KW-1185">Reference proteome</keyword>
<dbReference type="GO" id="GO:0005615">
    <property type="term" value="C:extracellular space"/>
    <property type="evidence" value="ECO:0007669"/>
    <property type="project" value="InterPro"/>
</dbReference>
<feature type="region of interest" description="Disordered" evidence="3">
    <location>
        <begin position="57"/>
        <end position="86"/>
    </location>
</feature>
<dbReference type="SMART" id="SM00192">
    <property type="entry name" value="LDLa"/>
    <property type="match status" value="1"/>
</dbReference>
<dbReference type="Pfam" id="PF00207">
    <property type="entry name" value="A2M"/>
    <property type="match status" value="1"/>
</dbReference>
<feature type="domain" description="Alpha-2-macroglobulin bait region" evidence="5">
    <location>
        <begin position="601"/>
        <end position="735"/>
    </location>
</feature>
<dbReference type="SMART" id="SM01419">
    <property type="entry name" value="Thiol-ester_cl"/>
    <property type="match status" value="1"/>
</dbReference>
<dbReference type="SMART" id="SM01361">
    <property type="entry name" value="A2M_recep"/>
    <property type="match status" value="1"/>
</dbReference>
<keyword evidence="4" id="KW-0812">Transmembrane</keyword>
<protein>
    <submittedName>
        <fullName evidence="8">CD109 antigen</fullName>
    </submittedName>
</protein>
<dbReference type="InterPro" id="IPR008930">
    <property type="entry name" value="Terpenoid_cyclase/PrenylTrfase"/>
</dbReference>
<dbReference type="Pfam" id="PF07677">
    <property type="entry name" value="A2M_recep"/>
    <property type="match status" value="1"/>
</dbReference>
<dbReference type="InterPro" id="IPR041555">
    <property type="entry name" value="MG3"/>
</dbReference>
<dbReference type="Gene3D" id="2.60.40.1940">
    <property type="match status" value="1"/>
</dbReference>
<dbReference type="Gene3D" id="4.10.400.10">
    <property type="entry name" value="Low-density Lipoprotein Receptor"/>
    <property type="match status" value="1"/>
</dbReference>
<dbReference type="Pfam" id="PF17791">
    <property type="entry name" value="MG3"/>
    <property type="match status" value="1"/>
</dbReference>
<dbReference type="InterPro" id="IPR011625">
    <property type="entry name" value="A2M_N_BRD"/>
</dbReference>
<keyword evidence="4" id="KW-1133">Transmembrane helix</keyword>
<evidence type="ECO:0000259" key="6">
    <source>
        <dbReference type="SMART" id="SM01360"/>
    </source>
</evidence>
<dbReference type="Gene3D" id="2.60.40.1930">
    <property type="match status" value="3"/>
</dbReference>
<name>A0A4Y2F6Z3_ARAVE</name>
<proteinExistence type="predicted"/>
<sequence>METVNAESEFRRHWSFFAIEDICTQEKNNSEYRSWNRGNSNHKLQFNLTVESCVKIRPEGGAGTDGSRWEQDRDYRRDDQTPLSGTSAAVVCSASLEGERGRGAVSQQLPSVAAPEKIAMLLKIFTLLLASVVYVSGQSQDIYPQFPSDLRKHHLKHEPTYFVMASKMVRPGQVYRVYVNVYQTMFPITVRASVQRNGVELATALQEVKQNIPETLLLKVPTTSVPGEYNLRVEGNVNGVLGGTAFINETRLTFSQRSMTIFIQTDKPVYKQGQIVRFRALPITTGLKAFPDAVDLYMLDPRRTIVKRWLSRQTNLGAVSLEYPLSLQPVYGKWTLQVVAQGQIEEHHFLVEEYYQTRFEVNVTMPTFFTDKEPYVYGTIQANYTSGVPVRGNLSVIASIEPHRLNNRIPASKIEKFYALFDGTVDFRFSMSDFAALVPNLDKSKVAITAYVGERYLNIIEKGFSEALIFNSRIKVEFLGDSPQIFKPGMPFRVFVAVFHRDGSRIPNERLSKQKLQVIPIVEFYNGGTRRLNTRYEKMSLLHPGVWEIAVDLQAEFLSKGDIRDIRMMTLEAYYYDEYTGEQAKALLKVYGSFSETNRHLQVTTSTRTPRVGEYIIFHVRANYYVETFSYVLVSKGIILLAGQESMSSSIKTFAVSLSPEMAPTSSIVVYSVAREGEVVVDSLTFPVDGISRNNFTVALNNKKDKTGDTIEVVVVGRPASYVGIAALDKALYDMKGGNEFSHAEVLRKMSLFDEGTNSTLTHIWMSKEGNLEDVVHYPAATYGVDAASTLEFAGLIVFTDANITTRPDYCNKSLGYFTCLDGKCYRYEKQCDGFKDCTDGTDEAGCPEYDDLRLKHFKMNRINRIERLYDNSWLWHDINIGPLGYYIFNVPVPEIPTRWMVQAFGMNTIDGFGIQDKAIEFSSVRPFYMNVEMPTKSMQGEQIGIRISVFNYMFYEIEALIVVANSPDYKFVHVESFGRVESYSPRTSFGEHQHLVFIKPGKTVEVYMPIVPTRLGDIEVNIMTKSQVAKHVVTRKLHVEADGIPQYRHTTVQLDLSQGAYLIKYLDTNITESPIVPYRQERLYMFGSNRAQVSVVGDVVGPAFATMPVNASTLLRKPSWCGEQNMYNFAANLYTLLYLRLTGQRQSEIEKQAFRHLNIGYQRQLSYQLDDGSFVPFRYKSKPSVWLTAFCARIFHKATFQEWENFLFIDPKVIIRAARWLLDHQTPDGSFYETTQEPLDRKMDQSVVSPYGNVQYRNISLTAHVLITLSELKDLQGDVGSKLSTARRQAQRYLERMLHIVKELPDPYELAIVTYALTISNSPDANEALNILDSRMREESGMRYWARERVKGATVKIENTRPYMISRLPDKYDASNIEATAYGLLVHVERNAVIQREIVEWLNSQRLTYGGWASTQDSIMALQALIEHAIQSRVRDVIDVSLTIEIPAVPGFIKHIHIGEDNLSKQQSFEIDNAWGVVLVRAQGSGIALVQLSVQYNVDYPHLQTQPPVQAFDLKVKGYYYGRNSSHIEISTCQRWTFSEESDKSGMAVVEIDIPTGYVIEQQKLDSYVHSGRVRNLREARYHERKVAFYFNYLDQENTCLSFTIQRWYPVANMTRWLPVRVYDYYAPERFNETMFDVYNLFVLSICQVCGSYQCPYCPIFSWSNTVAASPFLLVTSVCALFLFSRKITLHN</sequence>
<feature type="domain" description="Alpha-2-macroglobulin" evidence="6">
    <location>
        <begin position="873"/>
        <end position="964"/>
    </location>
</feature>
<dbReference type="Gene3D" id="2.60.40.690">
    <property type="entry name" value="Alpha-macroglobulin, receptor-binding domain"/>
    <property type="match status" value="1"/>
</dbReference>
<dbReference type="Pfam" id="PF01835">
    <property type="entry name" value="MG2"/>
    <property type="match status" value="1"/>
</dbReference>
<dbReference type="CDD" id="cd00112">
    <property type="entry name" value="LDLa"/>
    <property type="match status" value="1"/>
</dbReference>
<evidence type="ECO:0000256" key="1">
    <source>
        <dbReference type="ARBA" id="ARBA00023157"/>
    </source>
</evidence>
<dbReference type="InterPro" id="IPR050473">
    <property type="entry name" value="A2M/Complement_sys"/>
</dbReference>
<dbReference type="EMBL" id="BGPR01000798">
    <property type="protein sequence ID" value="GBM35955.1"/>
    <property type="molecule type" value="Genomic_DNA"/>
</dbReference>
<gene>
    <name evidence="8" type="primary">CD109_3</name>
    <name evidence="8" type="ORF">AVEN_31405_1</name>
</gene>
<dbReference type="GO" id="GO:0004866">
    <property type="term" value="F:endopeptidase inhibitor activity"/>
    <property type="evidence" value="ECO:0007669"/>
    <property type="project" value="InterPro"/>
</dbReference>
<dbReference type="Gene3D" id="2.20.130.20">
    <property type="match status" value="1"/>
</dbReference>
<dbReference type="SMART" id="SM01360">
    <property type="entry name" value="A2M"/>
    <property type="match status" value="1"/>
</dbReference>
<dbReference type="PANTHER" id="PTHR11412:SF172">
    <property type="entry name" value="LD23292P"/>
    <property type="match status" value="1"/>
</dbReference>
<dbReference type="SUPFAM" id="SSF49410">
    <property type="entry name" value="Alpha-macroglobulin receptor domain"/>
    <property type="match status" value="1"/>
</dbReference>
<keyword evidence="1 2" id="KW-1015">Disulfide bond</keyword>
<dbReference type="InterPro" id="IPR001599">
    <property type="entry name" value="Macroglobln_a2"/>
</dbReference>
<dbReference type="OrthoDB" id="6359008at2759"/>
<organism evidence="8 9">
    <name type="scientific">Araneus ventricosus</name>
    <name type="common">Orbweaver spider</name>
    <name type="synonym">Epeira ventricosa</name>
    <dbReference type="NCBI Taxonomy" id="182803"/>
    <lineage>
        <taxon>Eukaryota</taxon>
        <taxon>Metazoa</taxon>
        <taxon>Ecdysozoa</taxon>
        <taxon>Arthropoda</taxon>
        <taxon>Chelicerata</taxon>
        <taxon>Arachnida</taxon>
        <taxon>Araneae</taxon>
        <taxon>Araneomorphae</taxon>
        <taxon>Entelegynae</taxon>
        <taxon>Araneoidea</taxon>
        <taxon>Araneidae</taxon>
        <taxon>Araneus</taxon>
    </lineage>
</organism>
<dbReference type="InterPro" id="IPR009048">
    <property type="entry name" value="A-macroglobulin_rcpt-bd"/>
</dbReference>
<dbReference type="Pfam" id="PF07678">
    <property type="entry name" value="TED_complement"/>
    <property type="match status" value="1"/>
</dbReference>
<evidence type="ECO:0000259" key="7">
    <source>
        <dbReference type="SMART" id="SM01361"/>
    </source>
</evidence>
<dbReference type="InterPro" id="IPR013783">
    <property type="entry name" value="Ig-like_fold"/>
</dbReference>
<dbReference type="InterPro" id="IPR011626">
    <property type="entry name" value="Alpha-macroglobulin_TED"/>
</dbReference>
<dbReference type="PANTHER" id="PTHR11412">
    <property type="entry name" value="MACROGLOBULIN / COMPLEMENT"/>
    <property type="match status" value="1"/>
</dbReference>
<dbReference type="SUPFAM" id="SSF48239">
    <property type="entry name" value="Terpenoid cyclases/Protein prenyltransferases"/>
    <property type="match status" value="1"/>
</dbReference>
<dbReference type="Gene3D" id="2.60.40.10">
    <property type="entry name" value="Immunoglobulins"/>
    <property type="match status" value="2"/>
</dbReference>
<feature type="transmembrane region" description="Helical" evidence="4">
    <location>
        <begin position="1661"/>
        <end position="1685"/>
    </location>
</feature>
<comment type="caution">
    <text evidence="2">Lacks conserved residue(s) required for the propagation of feature annotation.</text>
</comment>
<feature type="disulfide bond" evidence="2">
    <location>
        <begin position="820"/>
        <end position="838"/>
    </location>
</feature>
<feature type="domain" description="Alpha-macroglobulin receptor-binding" evidence="7">
    <location>
        <begin position="1546"/>
        <end position="1637"/>
    </location>
</feature>
<dbReference type="SUPFAM" id="SSF57424">
    <property type="entry name" value="LDL receptor-like module"/>
    <property type="match status" value="1"/>
</dbReference>
<dbReference type="Pfam" id="PF07703">
    <property type="entry name" value="A2M_BRD"/>
    <property type="match status" value="1"/>
</dbReference>
<evidence type="ECO:0000259" key="5">
    <source>
        <dbReference type="SMART" id="SM01359"/>
    </source>
</evidence>
<dbReference type="PROSITE" id="PS50068">
    <property type="entry name" value="LDLRA_2"/>
    <property type="match status" value="1"/>
</dbReference>